<dbReference type="AlphaFoldDB" id="A0A833RNN3"/>
<proteinExistence type="predicted"/>
<sequence length="235" mass="26428">MPPTSASASTSPRAFTPTHAAVARLHTAGSSSSTPSVNARSRSSSVVPLQRFECVRVAKKLRRDGHRLYVASVFLHRSEAQRRRSECVYKVTPASTLSAEAMHAAMMAERQPDFLVERRFSEFRRLRNSVTKLVRTDTAHMKTCVDCQDLLRVALSPEHQNWTVRRMFGNKEQRFALLTTFMNDLLTLTTDAGGRPSSGSSTQETDSKDCKMLEQVAEMLQDFLKREYKDSLGII</sequence>
<feature type="compositionally biased region" description="Low complexity" evidence="1">
    <location>
        <begin position="30"/>
        <end position="42"/>
    </location>
</feature>
<evidence type="ECO:0000313" key="3">
    <source>
        <dbReference type="Proteomes" id="UP000602510"/>
    </source>
</evidence>
<name>A0A833RNN3_PHYIN</name>
<dbReference type="SUPFAM" id="SSF64268">
    <property type="entry name" value="PX domain"/>
    <property type="match status" value="1"/>
</dbReference>
<protein>
    <recommendedName>
        <fullName evidence="4">PX domain-containing protein</fullName>
    </recommendedName>
</protein>
<keyword evidence="3" id="KW-1185">Reference proteome</keyword>
<evidence type="ECO:0000313" key="2">
    <source>
        <dbReference type="EMBL" id="KAF4028902.1"/>
    </source>
</evidence>
<dbReference type="InterPro" id="IPR036871">
    <property type="entry name" value="PX_dom_sf"/>
</dbReference>
<dbReference type="EMBL" id="WSZM01000935">
    <property type="protein sequence ID" value="KAF4028902.1"/>
    <property type="molecule type" value="Genomic_DNA"/>
</dbReference>
<dbReference type="Proteomes" id="UP000602510">
    <property type="component" value="Unassembled WGS sequence"/>
</dbReference>
<dbReference type="GO" id="GO:0035091">
    <property type="term" value="F:phosphatidylinositol binding"/>
    <property type="evidence" value="ECO:0007669"/>
    <property type="project" value="InterPro"/>
</dbReference>
<evidence type="ECO:0008006" key="4">
    <source>
        <dbReference type="Google" id="ProtNLM"/>
    </source>
</evidence>
<feature type="compositionally biased region" description="Low complexity" evidence="1">
    <location>
        <begin position="1"/>
        <end position="18"/>
    </location>
</feature>
<comment type="caution">
    <text evidence="2">The sequence shown here is derived from an EMBL/GenBank/DDBJ whole genome shotgun (WGS) entry which is preliminary data.</text>
</comment>
<reference evidence="2" key="1">
    <citation type="submission" date="2020-04" db="EMBL/GenBank/DDBJ databases">
        <title>Hybrid Assembly of Korean Phytophthora infestans isolates.</title>
        <authorList>
            <person name="Prokchorchik M."/>
            <person name="Lee Y."/>
            <person name="Seo J."/>
            <person name="Cho J.-H."/>
            <person name="Park Y.-E."/>
            <person name="Jang D.-C."/>
            <person name="Im J.-S."/>
            <person name="Choi J.-G."/>
            <person name="Park H.-J."/>
            <person name="Lee G.-B."/>
            <person name="Lee Y.-G."/>
            <person name="Hong S.-Y."/>
            <person name="Cho K."/>
            <person name="Sohn K.H."/>
        </authorList>
    </citation>
    <scope>NUCLEOTIDE SEQUENCE</scope>
    <source>
        <strain evidence="2">KR_1_A1</strain>
    </source>
</reference>
<evidence type="ECO:0000256" key="1">
    <source>
        <dbReference type="SAM" id="MobiDB-lite"/>
    </source>
</evidence>
<accession>A0A833RNN3</accession>
<organism evidence="2 3">
    <name type="scientific">Phytophthora infestans</name>
    <name type="common">Potato late blight agent</name>
    <name type="synonym">Botrytis infestans</name>
    <dbReference type="NCBI Taxonomy" id="4787"/>
    <lineage>
        <taxon>Eukaryota</taxon>
        <taxon>Sar</taxon>
        <taxon>Stramenopiles</taxon>
        <taxon>Oomycota</taxon>
        <taxon>Peronosporomycetes</taxon>
        <taxon>Peronosporales</taxon>
        <taxon>Peronosporaceae</taxon>
        <taxon>Phytophthora</taxon>
    </lineage>
</organism>
<gene>
    <name evidence="2" type="ORF">GN244_ATG19404</name>
</gene>
<feature type="region of interest" description="Disordered" evidence="1">
    <location>
        <begin position="1"/>
        <end position="42"/>
    </location>
</feature>